<evidence type="ECO:0000256" key="1">
    <source>
        <dbReference type="ARBA" id="ARBA00022729"/>
    </source>
</evidence>
<protein>
    <submittedName>
        <fullName evidence="5">T9SS type A sorting domain-containing protein</fullName>
    </submittedName>
</protein>
<evidence type="ECO:0000259" key="3">
    <source>
        <dbReference type="Pfam" id="PF07675"/>
    </source>
</evidence>
<dbReference type="InterPro" id="IPR011628">
    <property type="entry name" value="Cleaved_adhesin"/>
</dbReference>
<keyword evidence="6" id="KW-1185">Reference proteome</keyword>
<feature type="chain" id="PRO_5047544357" evidence="2">
    <location>
        <begin position="20"/>
        <end position="265"/>
    </location>
</feature>
<evidence type="ECO:0000259" key="4">
    <source>
        <dbReference type="Pfam" id="PF18962"/>
    </source>
</evidence>
<dbReference type="NCBIfam" id="NF038128">
    <property type="entry name" value="choice_anch_J"/>
    <property type="match status" value="1"/>
</dbReference>
<feature type="domain" description="Cleaved adhesin" evidence="3">
    <location>
        <begin position="22"/>
        <end position="184"/>
    </location>
</feature>
<dbReference type="Proteomes" id="UP000580344">
    <property type="component" value="Unassembled WGS sequence"/>
</dbReference>
<dbReference type="Gene3D" id="2.60.120.200">
    <property type="match status" value="1"/>
</dbReference>
<evidence type="ECO:0000313" key="6">
    <source>
        <dbReference type="Proteomes" id="UP000580344"/>
    </source>
</evidence>
<feature type="signal peptide" evidence="2">
    <location>
        <begin position="1"/>
        <end position="19"/>
    </location>
</feature>
<reference evidence="5 6" key="1">
    <citation type="submission" date="2020-05" db="EMBL/GenBank/DDBJ databases">
        <title>Tigecycline resistant gene in Empedobacter stercoris.</title>
        <authorList>
            <person name="Chen Y."/>
            <person name="Cheng Y."/>
            <person name="Zhou K."/>
        </authorList>
    </citation>
    <scope>NUCLEOTIDE SEQUENCE [LARGE SCALE GENOMIC DNA]</scope>
    <source>
        <strain evidence="5 6">ES202</strain>
    </source>
</reference>
<comment type="caution">
    <text evidence="5">The sequence shown here is derived from an EMBL/GenBank/DDBJ whole genome shotgun (WGS) entry which is preliminary data.</text>
</comment>
<dbReference type="NCBIfam" id="TIGR04183">
    <property type="entry name" value="Por_Secre_tail"/>
    <property type="match status" value="1"/>
</dbReference>
<gene>
    <name evidence="5" type="ORF">HMH06_06110</name>
</gene>
<evidence type="ECO:0000313" key="5">
    <source>
        <dbReference type="EMBL" id="NOJ75407.1"/>
    </source>
</evidence>
<dbReference type="EMBL" id="JABFOQ010000010">
    <property type="protein sequence ID" value="NOJ75407.1"/>
    <property type="molecule type" value="Genomic_DNA"/>
</dbReference>
<proteinExistence type="predicted"/>
<organism evidence="5 6">
    <name type="scientific">Empedobacter stercoris</name>
    <dbReference type="NCBI Taxonomy" id="1628248"/>
    <lineage>
        <taxon>Bacteria</taxon>
        <taxon>Pseudomonadati</taxon>
        <taxon>Bacteroidota</taxon>
        <taxon>Flavobacteriia</taxon>
        <taxon>Flavobacteriales</taxon>
        <taxon>Weeksellaceae</taxon>
        <taxon>Empedobacter</taxon>
    </lineage>
</organism>
<dbReference type="RefSeq" id="WP_171622725.1">
    <property type="nucleotide sequence ID" value="NZ_CBCRZD010000006.1"/>
</dbReference>
<evidence type="ECO:0000256" key="2">
    <source>
        <dbReference type="SAM" id="SignalP"/>
    </source>
</evidence>
<dbReference type="Pfam" id="PF07675">
    <property type="entry name" value="Cleaved_Adhesin"/>
    <property type="match status" value="1"/>
</dbReference>
<feature type="domain" description="Secretion system C-terminal sorting" evidence="4">
    <location>
        <begin position="214"/>
        <end position="263"/>
    </location>
</feature>
<sequence>MIKNLLLLGGVLFASQINAQTTIFEENFDTPEKQALWTIGDLDGDKDTWQFVEAAEAEAPSFTGSFAWSFSWFFQVFTPDNTLTSPIFTIPEGNKTELTFKVSAADNEEGYFEEHYAVYVIPANTTFVGTETPVYEETLDGGYFDVAKTVNVDISDYAGQDVQLVFRHYDCSDILYIGLDDVKVVQEKLAVSDVNQSTITVFQDNGFVKIAGIKEVKRVKIFDVTGKQMLEVQKSEANISTLPKGVYIVNFYTEDSVISRKIIKK</sequence>
<dbReference type="InterPro" id="IPR026444">
    <property type="entry name" value="Secre_tail"/>
</dbReference>
<accession>A0ABX1WLI5</accession>
<name>A0ABX1WLI5_9FLAO</name>
<keyword evidence="1 2" id="KW-0732">Signal</keyword>
<dbReference type="Pfam" id="PF18962">
    <property type="entry name" value="Por_Secre_tail"/>
    <property type="match status" value="1"/>
</dbReference>